<evidence type="ECO:0000313" key="14">
    <source>
        <dbReference type="Proteomes" id="UP000028924"/>
    </source>
</evidence>
<reference evidence="12 14" key="1">
    <citation type="journal article" date="2014" name="BMC Genomics">
        <title>Oil accumulation mechanisms of the oleaginous microalga Chlorella protothecoides revealed through its genome, transcriptomes, and proteomes.</title>
        <authorList>
            <person name="Gao C."/>
            <person name="Wang Y."/>
            <person name="Shen Y."/>
            <person name="Yan D."/>
            <person name="He X."/>
            <person name="Dai J."/>
            <person name="Wu Q."/>
        </authorList>
    </citation>
    <scope>NUCLEOTIDE SEQUENCE [LARGE SCALE GENOMIC DNA]</scope>
    <source>
        <strain evidence="12 14">0710</strain>
    </source>
</reference>
<evidence type="ECO:0000256" key="10">
    <source>
        <dbReference type="ARBA" id="ARBA00048033"/>
    </source>
</evidence>
<reference evidence="13" key="3">
    <citation type="submission" date="2018-10" db="EMBL/GenBank/DDBJ databases">
        <authorList>
            <person name="Hovde B."/>
            <person name="Zhang X."/>
        </authorList>
    </citation>
    <scope>NUCLEOTIDE SEQUENCE [LARGE SCALE GENOMIC DNA]</scope>
    <source>
        <strain evidence="13">UTEX 25</strain>
    </source>
</reference>
<reference evidence="15" key="2">
    <citation type="journal article" date="2018" name="Algal Res.">
        <title>Characterization of plant carbon substrate utilization by Auxenochlorella protothecoides.</title>
        <authorList>
            <person name="Vogler B.W."/>
            <person name="Starkenburg S.R."/>
            <person name="Sudasinghe N."/>
            <person name="Schambach J.Y."/>
            <person name="Rollin J.A."/>
            <person name="Pattathil S."/>
            <person name="Barry A.N."/>
        </authorList>
    </citation>
    <scope>NUCLEOTIDE SEQUENCE [LARGE SCALE GENOMIC DNA]</scope>
    <source>
        <strain evidence="15">UTEX 25</strain>
    </source>
</reference>
<reference evidence="13" key="4">
    <citation type="submission" date="2018-11" db="EMBL/GenBank/DDBJ databases">
        <title>Characterization of plant carbon substrate utilization by Auxenochlorella protothecoides.</title>
        <authorList>
            <person name="Vogler B.W."/>
            <person name="Starkenburg S.R."/>
            <person name="Sudasinghe N."/>
            <person name="Schambach J.Y."/>
            <person name="Rollin J.A."/>
            <person name="Pattathil S."/>
            <person name="Barry A.N."/>
        </authorList>
    </citation>
    <scope>NUCLEOTIDE SEQUENCE [LARGE SCALE GENOMIC DNA]</scope>
    <source>
        <strain evidence="13">UTEX 25</strain>
    </source>
</reference>
<organism evidence="12 14">
    <name type="scientific">Auxenochlorella protothecoides</name>
    <name type="common">Green microalga</name>
    <name type="synonym">Chlorella protothecoides</name>
    <dbReference type="NCBI Taxonomy" id="3075"/>
    <lineage>
        <taxon>Eukaryota</taxon>
        <taxon>Viridiplantae</taxon>
        <taxon>Chlorophyta</taxon>
        <taxon>core chlorophytes</taxon>
        <taxon>Trebouxiophyceae</taxon>
        <taxon>Chlorellales</taxon>
        <taxon>Chlorellaceae</taxon>
        <taxon>Auxenochlorella</taxon>
    </lineage>
</organism>
<dbReference type="GO" id="GO:0006782">
    <property type="term" value="P:protoporphyrinogen IX biosynthetic process"/>
    <property type="evidence" value="ECO:0007669"/>
    <property type="project" value="UniProtKB-UniPathway"/>
</dbReference>
<dbReference type="KEGG" id="apro:F751_1097"/>
<dbReference type="PANTHER" id="PTHR21091:SF174">
    <property type="entry name" value="UROPORPHYRINOGEN DECARBOXYLASE"/>
    <property type="match status" value="1"/>
</dbReference>
<dbReference type="GO" id="GO:0004853">
    <property type="term" value="F:uroporphyrinogen decarboxylase activity"/>
    <property type="evidence" value="ECO:0007669"/>
    <property type="project" value="UniProtKB-EC"/>
</dbReference>
<dbReference type="InterPro" id="IPR038071">
    <property type="entry name" value="UROD/MetE-like_sf"/>
</dbReference>
<evidence type="ECO:0000256" key="8">
    <source>
        <dbReference type="ARBA" id="ARBA00023239"/>
    </source>
</evidence>
<comment type="function">
    <text evidence="1">Catalyzes the decarboxylation of four acetate groups of uroporphyrinogen-III to yield coproporphyrinogen-III.</text>
</comment>
<dbReference type="OrthoDB" id="339900at2759"/>
<dbReference type="EMBL" id="QOKY01000169">
    <property type="protein sequence ID" value="RMZ55117.1"/>
    <property type="molecule type" value="Genomic_DNA"/>
</dbReference>
<dbReference type="STRING" id="3075.A0A087SCE7"/>
<evidence type="ECO:0000256" key="4">
    <source>
        <dbReference type="ARBA" id="ARBA00009935"/>
    </source>
</evidence>
<proteinExistence type="inferred from homology"/>
<dbReference type="Gene3D" id="3.20.20.210">
    <property type="match status" value="1"/>
</dbReference>
<keyword evidence="7" id="KW-0210">Decarboxylase</keyword>
<dbReference type="EMBL" id="KL662090">
    <property type="protein sequence ID" value="KFM23401.1"/>
    <property type="molecule type" value="Genomic_DNA"/>
</dbReference>
<dbReference type="Proteomes" id="UP000028924">
    <property type="component" value="Unassembled WGS sequence"/>
</dbReference>
<evidence type="ECO:0000313" key="15">
    <source>
        <dbReference type="Proteomes" id="UP000279271"/>
    </source>
</evidence>
<evidence type="ECO:0000256" key="7">
    <source>
        <dbReference type="ARBA" id="ARBA00022793"/>
    </source>
</evidence>
<sequence length="327" mass="34831">MRQAGRYMAAFRKFSDKYTFRERSENADIATELSLQPWHAFHPDGVIMFSDILTLLPAIGVEFQVIKGRGPLIAAPLRDASAVAALRPLEDPAASLPFVGETLRNLRAEVGDGAAVLGFAPTPWTLAAYCVEGRADRNCRATKTMMLRDPALLACLMDRLADAIAAHLEYQVASGAQVLQLFDSWAHHLTPAQHAAHGAAQTERVLRRLAASCPGVPVMLHTNGCAGKLAALGALPAAAVGVDWHQPMRDARVALGADVVVQGNVDPMLLFGSEADVRAGVAACLEEAGPERHIMNLGHGVIEGTPEASVGAFVQLTKELSAARRRG</sequence>
<evidence type="ECO:0000256" key="6">
    <source>
        <dbReference type="ARBA" id="ARBA00012288"/>
    </source>
</evidence>
<protein>
    <recommendedName>
        <fullName evidence="6">uroporphyrinogen decarboxylase</fullName>
        <ecNumber evidence="6">4.1.1.37</ecNumber>
    </recommendedName>
</protein>
<comment type="subunit">
    <text evidence="5">Homodimer.</text>
</comment>
<dbReference type="InterPro" id="IPR006361">
    <property type="entry name" value="Uroporphyrinogen_deCO2ase_HemE"/>
</dbReference>
<evidence type="ECO:0000256" key="2">
    <source>
        <dbReference type="ARBA" id="ARBA00004229"/>
    </source>
</evidence>
<feature type="domain" description="Uroporphyrinogen decarboxylase (URO-D)" evidence="11">
    <location>
        <begin position="1"/>
        <end position="319"/>
    </location>
</feature>
<keyword evidence="9" id="KW-0627">Porphyrin biosynthesis</keyword>
<evidence type="ECO:0000256" key="3">
    <source>
        <dbReference type="ARBA" id="ARBA00004804"/>
    </source>
</evidence>
<dbReference type="PANTHER" id="PTHR21091">
    <property type="entry name" value="METHYLTETRAHYDROFOLATE:HOMOCYSTEINE METHYLTRANSFERASE RELATED"/>
    <property type="match status" value="1"/>
</dbReference>
<dbReference type="InterPro" id="IPR000257">
    <property type="entry name" value="Uroporphyrinogen_deCOase"/>
</dbReference>
<evidence type="ECO:0000256" key="9">
    <source>
        <dbReference type="ARBA" id="ARBA00023244"/>
    </source>
</evidence>
<evidence type="ECO:0000313" key="13">
    <source>
        <dbReference type="EMBL" id="RMZ55117.1"/>
    </source>
</evidence>
<dbReference type="EC" id="4.1.1.37" evidence="6"/>
<evidence type="ECO:0000256" key="1">
    <source>
        <dbReference type="ARBA" id="ARBA00002448"/>
    </source>
</evidence>
<comment type="subcellular location">
    <subcellularLocation>
        <location evidence="2">Plastid</location>
        <location evidence="2">Chloroplast</location>
    </subcellularLocation>
</comment>
<keyword evidence="8" id="KW-0456">Lyase</keyword>
<dbReference type="Pfam" id="PF01208">
    <property type="entry name" value="URO-D"/>
    <property type="match status" value="1"/>
</dbReference>
<dbReference type="AlphaFoldDB" id="A0A087SCE7"/>
<accession>A0A087SCE7</accession>
<dbReference type="Proteomes" id="UP000279271">
    <property type="component" value="Unassembled WGS sequence"/>
</dbReference>
<evidence type="ECO:0000259" key="11">
    <source>
        <dbReference type="Pfam" id="PF01208"/>
    </source>
</evidence>
<comment type="similarity">
    <text evidence="4">Belongs to the uroporphyrinogen decarboxylase family.</text>
</comment>
<dbReference type="GO" id="GO:0009507">
    <property type="term" value="C:chloroplast"/>
    <property type="evidence" value="ECO:0007669"/>
    <property type="project" value="UniProtKB-SubCell"/>
</dbReference>
<comment type="pathway">
    <text evidence="3">Porphyrin-containing compound metabolism; protoporphyrin-IX biosynthesis; coproporphyrinogen-III from 5-aminolevulinate: step 4/4.</text>
</comment>
<dbReference type="SUPFAM" id="SSF51726">
    <property type="entry name" value="UROD/MetE-like"/>
    <property type="match status" value="1"/>
</dbReference>
<keyword evidence="14" id="KW-1185">Reference proteome</keyword>
<dbReference type="eggNOG" id="KOG2872">
    <property type="taxonomic scope" value="Eukaryota"/>
</dbReference>
<evidence type="ECO:0000256" key="5">
    <source>
        <dbReference type="ARBA" id="ARBA00011738"/>
    </source>
</evidence>
<dbReference type="GeneID" id="23612488"/>
<name>A0A087SCE7_AUXPR</name>
<dbReference type="FunFam" id="3.20.20.210:FF:000006">
    <property type="entry name" value="Uroporphyrinogen decarboxylase"/>
    <property type="match status" value="1"/>
</dbReference>
<comment type="catalytic activity">
    <reaction evidence="10">
        <text>uroporphyrinogen III + 4 H(+) = coproporphyrinogen III + 4 CO2</text>
        <dbReference type="Rhea" id="RHEA:19865"/>
        <dbReference type="ChEBI" id="CHEBI:15378"/>
        <dbReference type="ChEBI" id="CHEBI:16526"/>
        <dbReference type="ChEBI" id="CHEBI:57308"/>
        <dbReference type="ChEBI" id="CHEBI:57309"/>
        <dbReference type="EC" id="4.1.1.37"/>
    </reaction>
</comment>
<dbReference type="RefSeq" id="XP_011396271.1">
    <property type="nucleotide sequence ID" value="XM_011397969.1"/>
</dbReference>
<gene>
    <name evidence="13" type="ORF">APUTEX25_005395</name>
    <name evidence="12" type="ORF">F751_1097</name>
</gene>
<evidence type="ECO:0000313" key="12">
    <source>
        <dbReference type="EMBL" id="KFM23401.1"/>
    </source>
</evidence>
<dbReference type="NCBIfam" id="TIGR01464">
    <property type="entry name" value="hemE"/>
    <property type="match status" value="1"/>
</dbReference>
<dbReference type="UniPathway" id="UPA00251">
    <property type="reaction ID" value="UER00321"/>
</dbReference>